<evidence type="ECO:0000313" key="2">
    <source>
        <dbReference type="Proteomes" id="UP000834106"/>
    </source>
</evidence>
<proteinExistence type="predicted"/>
<evidence type="ECO:0000313" key="1">
    <source>
        <dbReference type="EMBL" id="CAI9761268.1"/>
    </source>
</evidence>
<dbReference type="EMBL" id="OU503040">
    <property type="protein sequence ID" value="CAI9761268.1"/>
    <property type="molecule type" value="Genomic_DNA"/>
</dbReference>
<organism evidence="1 2">
    <name type="scientific">Fraxinus pennsylvanica</name>
    <dbReference type="NCBI Taxonomy" id="56036"/>
    <lineage>
        <taxon>Eukaryota</taxon>
        <taxon>Viridiplantae</taxon>
        <taxon>Streptophyta</taxon>
        <taxon>Embryophyta</taxon>
        <taxon>Tracheophyta</taxon>
        <taxon>Spermatophyta</taxon>
        <taxon>Magnoliopsida</taxon>
        <taxon>eudicotyledons</taxon>
        <taxon>Gunneridae</taxon>
        <taxon>Pentapetalae</taxon>
        <taxon>asterids</taxon>
        <taxon>lamiids</taxon>
        <taxon>Lamiales</taxon>
        <taxon>Oleaceae</taxon>
        <taxon>Oleeae</taxon>
        <taxon>Fraxinus</taxon>
    </lineage>
</organism>
<sequence>MVAQNTLRTFSLLLHKISECVITHRKDGDGFPSVDTSGGSIFGQKIVKIAEFRESSKEPGDVEDSLVWIRPLSTLPLVSRRSSIAPSQSTLPNAKLPIASTIVSTSITSI</sequence>
<protein>
    <submittedName>
        <fullName evidence="1">Uncharacterized protein</fullName>
    </submittedName>
</protein>
<accession>A0AAD1Z2T4</accession>
<keyword evidence="2" id="KW-1185">Reference proteome</keyword>
<dbReference type="AlphaFoldDB" id="A0AAD1Z2T4"/>
<name>A0AAD1Z2T4_9LAMI</name>
<reference evidence="1" key="1">
    <citation type="submission" date="2023-05" db="EMBL/GenBank/DDBJ databases">
        <authorList>
            <person name="Huff M."/>
        </authorList>
    </citation>
    <scope>NUCLEOTIDE SEQUENCE</scope>
</reference>
<dbReference type="Proteomes" id="UP000834106">
    <property type="component" value="Chromosome 5"/>
</dbReference>
<gene>
    <name evidence="1" type="ORF">FPE_LOCUS8698</name>
</gene>